<feature type="compositionally biased region" description="Polar residues" evidence="1">
    <location>
        <begin position="564"/>
        <end position="577"/>
    </location>
</feature>
<dbReference type="AlphaFoldDB" id="A0A7J5XPH4"/>
<keyword evidence="2" id="KW-0732">Signal</keyword>
<keyword evidence="4" id="KW-1185">Reference proteome</keyword>
<dbReference type="OrthoDB" id="8877610at2759"/>
<feature type="region of interest" description="Disordered" evidence="1">
    <location>
        <begin position="556"/>
        <end position="586"/>
    </location>
</feature>
<feature type="region of interest" description="Disordered" evidence="1">
    <location>
        <begin position="500"/>
        <end position="544"/>
    </location>
</feature>
<dbReference type="Proteomes" id="UP000518266">
    <property type="component" value="Unassembled WGS sequence"/>
</dbReference>
<dbReference type="PANTHER" id="PTHR31025">
    <property type="entry name" value="SI:CH211-196P9.1-RELATED"/>
    <property type="match status" value="1"/>
</dbReference>
<proteinExistence type="predicted"/>
<feature type="region of interest" description="Disordered" evidence="1">
    <location>
        <begin position="880"/>
        <end position="917"/>
    </location>
</feature>
<feature type="signal peptide" evidence="2">
    <location>
        <begin position="1"/>
        <end position="15"/>
    </location>
</feature>
<sequence>MLIVSMLLPFSKVIVFDFGSYPGAYYGGSKPNTAPNVGLYQQGPSGQFSPEAVEYYNVPAEGIYQSPYQAVHSRAQCPSANCSKTTRTCCGPGSFGPVFRLQGNFSKANPDNSAQPKLLINLPLKVNDLMLNVLQMAVEPPRMFSGGEEVSTGTRAGVSSQPETRVLLDQFYQAGELSTYTQILEQGDGDLVPFPRPPQPPPPRSESAGQGYADQAYQRTSPEANTGGVVIPFRFYDLFFLNGEYPPGTVSFSRDSYEQGRDSFQDVHYVRDYFPNNHAPVQRSQAAAVPPDIECREAEADVAGTTMAIYTVRAESDDPDGPGGRFADVGVVLEGVEVLHNLQSINHACVMLYGLIYALNLSYPKSLKNTFEVYQKILMDLESSKLSPKVQALKLKLLRASLFAMLIVSMCCLPVQQGDVSSTLVPSKLVFLLYLGSYPGAYYGGSKPNTAPNVGLYQQGPSGQFSPEAVEYYNVPAEGIYQSPYQAAPQQEPISVPQLTAQRQPEPAGGPGSFGPVNLGYRGTSARQNPDNSAQPEAADKPAPQEVKWAVEPPRMFSGGEEVSTGTRAVVSSQPENASPPGSVYQAGELSTYTQILEQGNSEQETEDLVPFPRPPQPPPPRSESAGQGYARPSLTSEPRPEANTGGVVIPFRFYDLFFLNGEYPQAQDSYEQGRDSFQDVHYVRDYFPNNHAPIQRSQAAAATVQNFYAPRIPVMAGSGRDGAKTASPRGFRQPIRNQAPGYNFGYGFPLCDADCEHVLPSCSASKPNTAPNVGLYQQGPSGQFSPEAVEYYNVPAEGIYQSPYQAVPQQEPSVPQLTAQRQPEPAGGPGSFGPKSNGLLNLPGCSPEVRKCRQAPVPLSPVNQKTRVLLDQVTLSRRTEDLVPFPRPPQPPPPRSESAGQGYARPSLTSEPRPEANTGGVVIPFRFYDLFFLNGEYPPGTVSFSRDSYEQGRDSFQDVHYVRDYFPNNHAPVQRSQAAAAAAAPVQNFYAPGYL</sequence>
<evidence type="ECO:0000256" key="1">
    <source>
        <dbReference type="SAM" id="MobiDB-lite"/>
    </source>
</evidence>
<feature type="region of interest" description="Disordered" evidence="1">
    <location>
        <begin position="807"/>
        <end position="838"/>
    </location>
</feature>
<feature type="region of interest" description="Disordered" evidence="1">
    <location>
        <begin position="600"/>
        <end position="643"/>
    </location>
</feature>
<feature type="compositionally biased region" description="Polar residues" evidence="1">
    <location>
        <begin position="807"/>
        <end position="822"/>
    </location>
</feature>
<feature type="compositionally biased region" description="Pro residues" evidence="1">
    <location>
        <begin position="612"/>
        <end position="622"/>
    </location>
</feature>
<accession>A0A7J5XPH4</accession>
<organism evidence="3 4">
    <name type="scientific">Dissostichus mawsoni</name>
    <name type="common">Antarctic cod</name>
    <dbReference type="NCBI Taxonomy" id="36200"/>
    <lineage>
        <taxon>Eukaryota</taxon>
        <taxon>Metazoa</taxon>
        <taxon>Chordata</taxon>
        <taxon>Craniata</taxon>
        <taxon>Vertebrata</taxon>
        <taxon>Euteleostomi</taxon>
        <taxon>Actinopterygii</taxon>
        <taxon>Neopterygii</taxon>
        <taxon>Teleostei</taxon>
        <taxon>Neoteleostei</taxon>
        <taxon>Acanthomorphata</taxon>
        <taxon>Eupercaria</taxon>
        <taxon>Perciformes</taxon>
        <taxon>Notothenioidei</taxon>
        <taxon>Nototheniidae</taxon>
        <taxon>Dissostichus</taxon>
    </lineage>
</organism>
<comment type="caution">
    <text evidence="3">The sequence shown here is derived from an EMBL/GenBank/DDBJ whole genome shotgun (WGS) entry which is preliminary data.</text>
</comment>
<name>A0A7J5XPH4_DISMA</name>
<evidence type="ECO:0000313" key="3">
    <source>
        <dbReference type="EMBL" id="KAF3838449.1"/>
    </source>
</evidence>
<evidence type="ECO:0000313" key="4">
    <source>
        <dbReference type="Proteomes" id="UP000518266"/>
    </source>
</evidence>
<dbReference type="PANTHER" id="PTHR31025:SF27">
    <property type="entry name" value="SI:CH211-193K19.2-RELATED"/>
    <property type="match status" value="1"/>
</dbReference>
<feature type="compositionally biased region" description="Polar residues" evidence="1">
    <location>
        <begin position="525"/>
        <end position="535"/>
    </location>
</feature>
<evidence type="ECO:0000256" key="2">
    <source>
        <dbReference type="SAM" id="SignalP"/>
    </source>
</evidence>
<feature type="chain" id="PRO_5029773141" evidence="2">
    <location>
        <begin position="16"/>
        <end position="996"/>
    </location>
</feature>
<dbReference type="EMBL" id="JAAKFY010000022">
    <property type="protein sequence ID" value="KAF3838449.1"/>
    <property type="molecule type" value="Genomic_DNA"/>
</dbReference>
<feature type="compositionally biased region" description="Pro residues" evidence="1">
    <location>
        <begin position="194"/>
        <end position="204"/>
    </location>
</feature>
<feature type="region of interest" description="Disordered" evidence="1">
    <location>
        <begin position="187"/>
        <end position="215"/>
    </location>
</feature>
<reference evidence="3 4" key="1">
    <citation type="submission" date="2020-03" db="EMBL/GenBank/DDBJ databases">
        <title>Dissostichus mawsoni Genome sequencing and assembly.</title>
        <authorList>
            <person name="Park H."/>
        </authorList>
    </citation>
    <scope>NUCLEOTIDE SEQUENCE [LARGE SCALE GENOMIC DNA]</scope>
    <source>
        <strain evidence="3">DM0001</strain>
        <tissue evidence="3">Muscle</tissue>
    </source>
</reference>
<protein>
    <submittedName>
        <fullName evidence="3">Uncharacterized protein</fullName>
    </submittedName>
</protein>
<feature type="compositionally biased region" description="Pro residues" evidence="1">
    <location>
        <begin position="886"/>
        <end position="896"/>
    </location>
</feature>
<gene>
    <name evidence="3" type="ORF">F7725_010217</name>
</gene>